<dbReference type="RefSeq" id="WP_035928710.1">
    <property type="nucleotide sequence ID" value="NZ_CADFFX010000014.1"/>
</dbReference>
<dbReference type="GO" id="GO:0004601">
    <property type="term" value="F:peroxidase activity"/>
    <property type="evidence" value="ECO:0007669"/>
    <property type="project" value="UniProtKB-KW"/>
</dbReference>
<proteinExistence type="predicted"/>
<name>A0A069PFI4_9BURK</name>
<organism evidence="2 3">
    <name type="scientific">Caballeronia glathei</name>
    <dbReference type="NCBI Taxonomy" id="60547"/>
    <lineage>
        <taxon>Bacteria</taxon>
        <taxon>Pseudomonadati</taxon>
        <taxon>Pseudomonadota</taxon>
        <taxon>Betaproteobacteria</taxon>
        <taxon>Burkholderiales</taxon>
        <taxon>Burkholderiaceae</taxon>
        <taxon>Caballeronia</taxon>
    </lineage>
</organism>
<gene>
    <name evidence="2" type="ORF">BG61_33485</name>
</gene>
<sequence>MNTADVGNGTGWVDQSDDADAIAMLVDKVRAQQNAIAASAHTALDGRIDRAQHQKQLLGAVGVLRIFDTLPAIARAGPFLKRAAAGEPVEYRVACRFSNGQPCPFADTAADVRGVALKFFTDEGTQTDLLMTNEGGRSHARNAVQFMAVADIIVAKLANGVAGGLTKASRELLTGEIGPVEAARILAILFNETKVHTVESLATERYWGSVVQLGAAAVKYSLHPHETSPTGTAADRSGEHYLREDIVNRLAEGPVKWQLCLQLFIDEDSTPVRDASVAWKAPLVPLGELEISAPPSLADEACISQMAFNPANGFRPLGITHARKDVYAASAANRKDRGLLSGEAARAFLQDTAARP</sequence>
<keyword evidence="2" id="KW-0560">Oxidoreductase</keyword>
<dbReference type="SUPFAM" id="SSF56634">
    <property type="entry name" value="Heme-dependent catalase-like"/>
    <property type="match status" value="1"/>
</dbReference>
<reference evidence="2 3" key="1">
    <citation type="submission" date="2014-03" db="EMBL/GenBank/DDBJ databases">
        <title>Draft Genome Sequences of Four Burkholderia Strains.</title>
        <authorList>
            <person name="Liu X.Y."/>
            <person name="Li C.X."/>
            <person name="Xu J.H."/>
        </authorList>
    </citation>
    <scope>NUCLEOTIDE SEQUENCE [LARGE SCALE GENOMIC DNA]</scope>
    <source>
        <strain evidence="2 3">DSM 50014</strain>
    </source>
</reference>
<dbReference type="STRING" id="60547.GCA_000751215_01763"/>
<dbReference type="GO" id="GO:0020037">
    <property type="term" value="F:heme binding"/>
    <property type="evidence" value="ECO:0007669"/>
    <property type="project" value="InterPro"/>
</dbReference>
<accession>A0A069PFI4</accession>
<evidence type="ECO:0000256" key="1">
    <source>
        <dbReference type="ARBA" id="ARBA00002974"/>
    </source>
</evidence>
<comment type="function">
    <text evidence="1">Decomposes hydrogen peroxide into water and oxygen; serves to protect cells from the toxic effects of hydrogen peroxide.</text>
</comment>
<protein>
    <submittedName>
        <fullName evidence="2">Peroxidase</fullName>
    </submittedName>
</protein>
<dbReference type="InterPro" id="IPR020835">
    <property type="entry name" value="Catalase_sf"/>
</dbReference>
<dbReference type="AlphaFoldDB" id="A0A069PFI4"/>
<keyword evidence="3" id="KW-1185">Reference proteome</keyword>
<keyword evidence="2" id="KW-0575">Peroxidase</keyword>
<evidence type="ECO:0000313" key="3">
    <source>
        <dbReference type="Proteomes" id="UP000027466"/>
    </source>
</evidence>
<dbReference type="Gene3D" id="2.40.180.10">
    <property type="entry name" value="Catalase core domain"/>
    <property type="match status" value="1"/>
</dbReference>
<comment type="caution">
    <text evidence="2">The sequence shown here is derived from an EMBL/GenBank/DDBJ whole genome shotgun (WGS) entry which is preliminary data.</text>
</comment>
<dbReference type="EMBL" id="JFHC01000061">
    <property type="protein sequence ID" value="KDR39350.1"/>
    <property type="molecule type" value="Genomic_DNA"/>
</dbReference>
<evidence type="ECO:0000313" key="2">
    <source>
        <dbReference type="EMBL" id="KDR39350.1"/>
    </source>
</evidence>
<dbReference type="Proteomes" id="UP000027466">
    <property type="component" value="Unassembled WGS sequence"/>
</dbReference>